<feature type="region of interest" description="Disordered" evidence="1">
    <location>
        <begin position="21"/>
        <end position="51"/>
    </location>
</feature>
<organism evidence="3">
    <name type="scientific">marine sediment metagenome</name>
    <dbReference type="NCBI Taxonomy" id="412755"/>
    <lineage>
        <taxon>unclassified sequences</taxon>
        <taxon>metagenomes</taxon>
        <taxon>ecological metagenomes</taxon>
    </lineage>
</organism>
<dbReference type="Gene3D" id="3.40.1190.20">
    <property type="match status" value="1"/>
</dbReference>
<comment type="caution">
    <text evidence="3">The sequence shown here is derived from an EMBL/GenBank/DDBJ whole genome shotgun (WGS) entry which is preliminary data.</text>
</comment>
<gene>
    <name evidence="3" type="ORF">S06H3_43622</name>
</gene>
<dbReference type="InterPro" id="IPR017953">
    <property type="entry name" value="Carbohydrate_kinase_pred_CS"/>
</dbReference>
<dbReference type="InterPro" id="IPR029056">
    <property type="entry name" value="Ribokinase-like"/>
</dbReference>
<evidence type="ECO:0000313" key="3">
    <source>
        <dbReference type="EMBL" id="GAI33595.1"/>
    </source>
</evidence>
<reference evidence="3" key="1">
    <citation type="journal article" date="2014" name="Front. Microbiol.">
        <title>High frequency of phylogenetically diverse reductive dehalogenase-homologous genes in deep subseafloor sedimentary metagenomes.</title>
        <authorList>
            <person name="Kawai M."/>
            <person name="Futagami T."/>
            <person name="Toyoda A."/>
            <person name="Takaki Y."/>
            <person name="Nishi S."/>
            <person name="Hori S."/>
            <person name="Arai W."/>
            <person name="Tsubouchi T."/>
            <person name="Morono Y."/>
            <person name="Uchiyama I."/>
            <person name="Ito T."/>
            <person name="Fujiyama A."/>
            <person name="Inagaki F."/>
            <person name="Takami H."/>
        </authorList>
    </citation>
    <scope>NUCLEOTIDE SEQUENCE</scope>
    <source>
        <strain evidence="3">Expedition CK06-06</strain>
    </source>
</reference>
<dbReference type="InterPro" id="IPR000631">
    <property type="entry name" value="CARKD"/>
</dbReference>
<sequence length="115" mass="11298">MEVASSDQAIPAIIARAHQNEDLPPHCAAEPPFHPLGNGKPGGEVKISAMANPGPASAGTGDVLSGAIAGLLAQGLPYIAAAACGVYLHGLAGETVRAELGDAGMVASDLLPALP</sequence>
<feature type="domain" description="YjeF C-terminal" evidence="2">
    <location>
        <begin position="1"/>
        <end position="115"/>
    </location>
</feature>
<dbReference type="GO" id="GO:0016836">
    <property type="term" value="F:hydro-lyase activity"/>
    <property type="evidence" value="ECO:0007669"/>
    <property type="project" value="InterPro"/>
</dbReference>
<dbReference type="SUPFAM" id="SSF53613">
    <property type="entry name" value="Ribokinase-like"/>
    <property type="match status" value="1"/>
</dbReference>
<evidence type="ECO:0000259" key="2">
    <source>
        <dbReference type="PROSITE" id="PS51383"/>
    </source>
</evidence>
<protein>
    <recommendedName>
        <fullName evidence="2">YjeF C-terminal domain-containing protein</fullName>
    </recommendedName>
</protein>
<dbReference type="EMBL" id="BARV01027071">
    <property type="protein sequence ID" value="GAI33595.1"/>
    <property type="molecule type" value="Genomic_DNA"/>
</dbReference>
<accession>X1P3H8</accession>
<feature type="non-terminal residue" evidence="3">
    <location>
        <position position="115"/>
    </location>
</feature>
<evidence type="ECO:0000256" key="1">
    <source>
        <dbReference type="SAM" id="MobiDB-lite"/>
    </source>
</evidence>
<dbReference type="AlphaFoldDB" id="X1P3H8"/>
<proteinExistence type="predicted"/>
<dbReference type="PROSITE" id="PS51383">
    <property type="entry name" value="YJEF_C_3"/>
    <property type="match status" value="1"/>
</dbReference>
<dbReference type="Pfam" id="PF01256">
    <property type="entry name" value="Carb_kinase"/>
    <property type="match status" value="1"/>
</dbReference>
<dbReference type="PROSITE" id="PS01050">
    <property type="entry name" value="YJEF_C_2"/>
    <property type="match status" value="1"/>
</dbReference>
<name>X1P3H8_9ZZZZ</name>